<keyword evidence="1" id="KW-0472">Membrane</keyword>
<organism evidence="2 3">
    <name type="scientific">Polarella glacialis</name>
    <name type="common">Dinoflagellate</name>
    <dbReference type="NCBI Taxonomy" id="89957"/>
    <lineage>
        <taxon>Eukaryota</taxon>
        <taxon>Sar</taxon>
        <taxon>Alveolata</taxon>
        <taxon>Dinophyceae</taxon>
        <taxon>Suessiales</taxon>
        <taxon>Suessiaceae</taxon>
        <taxon>Polarella</taxon>
    </lineage>
</organism>
<reference evidence="2" key="1">
    <citation type="submission" date="2021-02" db="EMBL/GenBank/DDBJ databases">
        <authorList>
            <person name="Dougan E. K."/>
            <person name="Rhodes N."/>
            <person name="Thang M."/>
            <person name="Chan C."/>
        </authorList>
    </citation>
    <scope>NUCLEOTIDE SEQUENCE</scope>
</reference>
<dbReference type="Proteomes" id="UP000654075">
    <property type="component" value="Unassembled WGS sequence"/>
</dbReference>
<keyword evidence="1" id="KW-1133">Transmembrane helix</keyword>
<evidence type="ECO:0000256" key="1">
    <source>
        <dbReference type="SAM" id="Phobius"/>
    </source>
</evidence>
<feature type="non-terminal residue" evidence="2">
    <location>
        <position position="1"/>
    </location>
</feature>
<gene>
    <name evidence="2" type="ORF">PGLA1383_LOCUS48885</name>
</gene>
<keyword evidence="1" id="KW-0812">Transmembrane</keyword>
<dbReference type="OrthoDB" id="422939at2759"/>
<protein>
    <submittedName>
        <fullName evidence="2">Uncharacterized protein</fullName>
    </submittedName>
</protein>
<keyword evidence="3" id="KW-1185">Reference proteome</keyword>
<dbReference type="EMBL" id="CAJNNV010030578">
    <property type="protein sequence ID" value="CAE8632967.1"/>
    <property type="molecule type" value="Genomic_DNA"/>
</dbReference>
<dbReference type="AlphaFoldDB" id="A0A813H500"/>
<sequence length="100" mass="10174">WVAVTQRNFLVLPVSIIGGAVSFGFFLGCGMIIRCEEKTALKASACGVPSTANASTVAAAGAAAAVAAARKRSSLLIARPPRTAGLFPLVQALRLSCAQD</sequence>
<feature type="transmembrane region" description="Helical" evidence="1">
    <location>
        <begin position="12"/>
        <end position="33"/>
    </location>
</feature>
<evidence type="ECO:0000313" key="2">
    <source>
        <dbReference type="EMBL" id="CAE8632967.1"/>
    </source>
</evidence>
<proteinExistence type="predicted"/>
<evidence type="ECO:0000313" key="3">
    <source>
        <dbReference type="Proteomes" id="UP000654075"/>
    </source>
</evidence>
<name>A0A813H500_POLGL</name>
<accession>A0A813H500</accession>
<comment type="caution">
    <text evidence="2">The sequence shown here is derived from an EMBL/GenBank/DDBJ whole genome shotgun (WGS) entry which is preliminary data.</text>
</comment>